<dbReference type="InterPro" id="IPR005861">
    <property type="entry name" value="HisP_aminotrans"/>
</dbReference>
<evidence type="ECO:0000313" key="14">
    <source>
        <dbReference type="Proteomes" id="UP000236173"/>
    </source>
</evidence>
<keyword evidence="9 11" id="KW-0368">Histidine biosynthesis</keyword>
<gene>
    <name evidence="11 13" type="primary">hisC</name>
    <name evidence="13" type="ORF">HRbin17_00517</name>
</gene>
<evidence type="ECO:0000256" key="5">
    <source>
        <dbReference type="ARBA" id="ARBA00022576"/>
    </source>
</evidence>
<protein>
    <recommendedName>
        <fullName evidence="11">Histidinol-phosphate aminotransferase</fullName>
        <ecNumber evidence="11">2.6.1.9</ecNumber>
    </recommendedName>
    <alternativeName>
        <fullName evidence="11">Imidazole acetol-phosphate transaminase</fullName>
    </alternativeName>
</protein>
<dbReference type="NCBIfam" id="TIGR01141">
    <property type="entry name" value="hisC"/>
    <property type="match status" value="1"/>
</dbReference>
<dbReference type="InterPro" id="IPR004839">
    <property type="entry name" value="Aminotransferase_I/II_large"/>
</dbReference>
<keyword evidence="7 11" id="KW-0808">Transferase</keyword>
<comment type="subunit">
    <text evidence="4 11">Homodimer.</text>
</comment>
<dbReference type="GO" id="GO:0030170">
    <property type="term" value="F:pyridoxal phosphate binding"/>
    <property type="evidence" value="ECO:0007669"/>
    <property type="project" value="InterPro"/>
</dbReference>
<evidence type="ECO:0000256" key="4">
    <source>
        <dbReference type="ARBA" id="ARBA00011738"/>
    </source>
</evidence>
<dbReference type="SUPFAM" id="SSF53383">
    <property type="entry name" value="PLP-dependent transferases"/>
    <property type="match status" value="1"/>
</dbReference>
<dbReference type="Proteomes" id="UP000236173">
    <property type="component" value="Unassembled WGS sequence"/>
</dbReference>
<dbReference type="InterPro" id="IPR001917">
    <property type="entry name" value="Aminotrans_II_pyridoxalP_BS"/>
</dbReference>
<dbReference type="AlphaFoldDB" id="A0A2H5XA07"/>
<dbReference type="GO" id="GO:0004400">
    <property type="term" value="F:histidinol-phosphate transaminase activity"/>
    <property type="evidence" value="ECO:0007669"/>
    <property type="project" value="UniProtKB-UniRule"/>
</dbReference>
<comment type="caution">
    <text evidence="13">The sequence shown here is derived from an EMBL/GenBank/DDBJ whole genome shotgun (WGS) entry which is preliminary data.</text>
</comment>
<dbReference type="UniPathway" id="UPA00031">
    <property type="reaction ID" value="UER00012"/>
</dbReference>
<name>A0A2H5XA07_9BACT</name>
<evidence type="ECO:0000313" key="13">
    <source>
        <dbReference type="EMBL" id="GBC98022.1"/>
    </source>
</evidence>
<keyword evidence="8 11" id="KW-0663">Pyridoxal phosphate</keyword>
<dbReference type="InterPro" id="IPR015424">
    <property type="entry name" value="PyrdxlP-dep_Trfase"/>
</dbReference>
<evidence type="ECO:0000256" key="3">
    <source>
        <dbReference type="ARBA" id="ARBA00007970"/>
    </source>
</evidence>
<dbReference type="PROSITE" id="PS00599">
    <property type="entry name" value="AA_TRANSFER_CLASS_2"/>
    <property type="match status" value="1"/>
</dbReference>
<comment type="catalytic activity">
    <reaction evidence="10 11">
        <text>L-histidinol phosphate + 2-oxoglutarate = 3-(imidazol-4-yl)-2-oxopropyl phosphate + L-glutamate</text>
        <dbReference type="Rhea" id="RHEA:23744"/>
        <dbReference type="ChEBI" id="CHEBI:16810"/>
        <dbReference type="ChEBI" id="CHEBI:29985"/>
        <dbReference type="ChEBI" id="CHEBI:57766"/>
        <dbReference type="ChEBI" id="CHEBI:57980"/>
        <dbReference type="EC" id="2.6.1.9"/>
    </reaction>
</comment>
<feature type="domain" description="Aminotransferase class I/classII large" evidence="12">
    <location>
        <begin position="34"/>
        <end position="359"/>
    </location>
</feature>
<feature type="modified residue" description="N6-(pyridoxal phosphate)lysine" evidence="11">
    <location>
        <position position="226"/>
    </location>
</feature>
<evidence type="ECO:0000256" key="2">
    <source>
        <dbReference type="ARBA" id="ARBA00005011"/>
    </source>
</evidence>
<evidence type="ECO:0000256" key="11">
    <source>
        <dbReference type="HAMAP-Rule" id="MF_01023"/>
    </source>
</evidence>
<evidence type="ECO:0000256" key="8">
    <source>
        <dbReference type="ARBA" id="ARBA00022898"/>
    </source>
</evidence>
<evidence type="ECO:0000256" key="6">
    <source>
        <dbReference type="ARBA" id="ARBA00022605"/>
    </source>
</evidence>
<keyword evidence="6 11" id="KW-0028">Amino-acid biosynthesis</keyword>
<comment type="similarity">
    <text evidence="3 11">Belongs to the class-II pyridoxal-phosphate-dependent aminotransferase family. Histidinol-phosphate aminotransferase subfamily.</text>
</comment>
<dbReference type="CDD" id="cd00609">
    <property type="entry name" value="AAT_like"/>
    <property type="match status" value="1"/>
</dbReference>
<dbReference type="InterPro" id="IPR050106">
    <property type="entry name" value="HistidinolP_aminotransfase"/>
</dbReference>
<dbReference type="PANTHER" id="PTHR43643">
    <property type="entry name" value="HISTIDINOL-PHOSPHATE AMINOTRANSFERASE 2"/>
    <property type="match status" value="1"/>
</dbReference>
<keyword evidence="5 11" id="KW-0032">Aminotransferase</keyword>
<dbReference type="InterPro" id="IPR015422">
    <property type="entry name" value="PyrdxlP-dep_Trfase_small"/>
</dbReference>
<evidence type="ECO:0000256" key="1">
    <source>
        <dbReference type="ARBA" id="ARBA00001933"/>
    </source>
</evidence>
<dbReference type="Gene3D" id="3.40.640.10">
    <property type="entry name" value="Type I PLP-dependent aspartate aminotransferase-like (Major domain)"/>
    <property type="match status" value="1"/>
</dbReference>
<dbReference type="HAMAP" id="MF_01023">
    <property type="entry name" value="HisC_aminotrans_2"/>
    <property type="match status" value="1"/>
</dbReference>
<dbReference type="Pfam" id="PF00155">
    <property type="entry name" value="Aminotran_1_2"/>
    <property type="match status" value="1"/>
</dbReference>
<dbReference type="InterPro" id="IPR015421">
    <property type="entry name" value="PyrdxlP-dep_Trfase_major"/>
</dbReference>
<comment type="cofactor">
    <cofactor evidence="1 11">
        <name>pyridoxal 5'-phosphate</name>
        <dbReference type="ChEBI" id="CHEBI:597326"/>
    </cofactor>
</comment>
<sequence>MDWASRARPAVHRLRPYVPGKPIEEVQRELGLTEVVKLASNENPIGPSPRAVAAATRALQDAHRYPDDSYYRLRHKLAEFYQVPPDWILLGRGSDELLLHIAQTFLEPTDEAVMSTPSFVMYRIVTTLMGATPVQVPLRDFVHDIGALLNAITPRTKLVFLDNPNNPAGTVVRDRAVQALIDDLPSGVLLVLDEAYAEFVETRDYPNTLDYIRAGYPVVMLRTFSKAYGLAGLRVGYGIAPPEIAQLILKVREPFNVSSIAAAAAEAALDDHGFLERVRKTVWASKRVLYHGLEQLGVRYVPTETNFILMDVGRDCRTVADALLQRGIIVRPCDVFGLPTHLRVDVGTPQQAERFLTALREVLAG</sequence>
<dbReference type="EMBL" id="BEHT01000005">
    <property type="protein sequence ID" value="GBC98022.1"/>
    <property type="molecule type" value="Genomic_DNA"/>
</dbReference>
<evidence type="ECO:0000256" key="9">
    <source>
        <dbReference type="ARBA" id="ARBA00023102"/>
    </source>
</evidence>
<comment type="pathway">
    <text evidence="2 11">Amino-acid biosynthesis; L-histidine biosynthesis; L-histidine from 5-phospho-alpha-D-ribose 1-diphosphate: step 7/9.</text>
</comment>
<dbReference type="Gene3D" id="3.90.1150.10">
    <property type="entry name" value="Aspartate Aminotransferase, domain 1"/>
    <property type="match status" value="1"/>
</dbReference>
<proteinExistence type="inferred from homology"/>
<dbReference type="EC" id="2.6.1.9" evidence="11"/>
<accession>A0A2H5XA07</accession>
<evidence type="ECO:0000259" key="12">
    <source>
        <dbReference type="Pfam" id="PF00155"/>
    </source>
</evidence>
<evidence type="ECO:0000256" key="7">
    <source>
        <dbReference type="ARBA" id="ARBA00022679"/>
    </source>
</evidence>
<organism evidence="13 14">
    <name type="scientific">Candidatus Fervidibacter japonicus</name>
    <dbReference type="NCBI Taxonomy" id="2035412"/>
    <lineage>
        <taxon>Bacteria</taxon>
        <taxon>Candidatus Fervidibacterota</taxon>
        <taxon>Candidatus Fervidibacter</taxon>
    </lineage>
</organism>
<dbReference type="GO" id="GO:0000105">
    <property type="term" value="P:L-histidine biosynthetic process"/>
    <property type="evidence" value="ECO:0007669"/>
    <property type="project" value="UniProtKB-UniRule"/>
</dbReference>
<dbReference type="PANTHER" id="PTHR43643:SF6">
    <property type="entry name" value="HISTIDINOL-PHOSPHATE AMINOTRANSFERASE"/>
    <property type="match status" value="1"/>
</dbReference>
<reference evidence="14" key="1">
    <citation type="submission" date="2017-09" db="EMBL/GenBank/DDBJ databases">
        <title>Metaegenomics of thermophilic ammonia-oxidizing enrichment culture.</title>
        <authorList>
            <person name="Kato S."/>
            <person name="Suzuki K."/>
        </authorList>
    </citation>
    <scope>NUCLEOTIDE SEQUENCE [LARGE SCALE GENOMIC DNA]</scope>
</reference>
<evidence type="ECO:0000256" key="10">
    <source>
        <dbReference type="ARBA" id="ARBA00047481"/>
    </source>
</evidence>